<keyword evidence="5 11" id="KW-1133">Transmembrane helix</keyword>
<feature type="transmembrane region" description="Helical" evidence="11">
    <location>
        <begin position="5"/>
        <end position="22"/>
    </location>
</feature>
<dbReference type="NCBIfam" id="TIGR00494">
    <property type="entry name" value="crcB"/>
    <property type="match status" value="1"/>
</dbReference>
<keyword evidence="13" id="KW-1185">Reference proteome</keyword>
<feature type="transmembrane region" description="Helical" evidence="11">
    <location>
        <begin position="68"/>
        <end position="85"/>
    </location>
</feature>
<feature type="transmembrane region" description="Helical" evidence="11">
    <location>
        <begin position="34"/>
        <end position="56"/>
    </location>
</feature>
<keyword evidence="8 11" id="KW-0407">Ion channel</keyword>
<proteinExistence type="inferred from homology"/>
<evidence type="ECO:0000256" key="9">
    <source>
        <dbReference type="ARBA" id="ARBA00035120"/>
    </source>
</evidence>
<dbReference type="InterPro" id="IPR003691">
    <property type="entry name" value="FluC"/>
</dbReference>
<sequence length="125" mass="13981">MIRILFIIGSGSFIGGILRYLLSRAMQNNIFSSFPLGTFVVNILGCFLIGLFYGLFERGNLVNNELRIFLTIGFCGGFTTFSTFASENMSLLRDGNFFYFALYTSLSIFLGLIATYLGNLITKIF</sequence>
<feature type="transmembrane region" description="Helical" evidence="11">
    <location>
        <begin position="97"/>
        <end position="117"/>
    </location>
</feature>
<comment type="activity regulation">
    <text evidence="11">Na(+) is not transported, but it plays an essential structural role and its presence is essential for fluoride channel function.</text>
</comment>
<keyword evidence="11" id="KW-0813">Transport</keyword>
<evidence type="ECO:0000256" key="6">
    <source>
        <dbReference type="ARBA" id="ARBA00023065"/>
    </source>
</evidence>
<organism evidence="12 13">
    <name type="scientific">Bacteroides luti</name>
    <dbReference type="NCBI Taxonomy" id="1297750"/>
    <lineage>
        <taxon>Bacteria</taxon>
        <taxon>Pseudomonadati</taxon>
        <taxon>Bacteroidota</taxon>
        <taxon>Bacteroidia</taxon>
        <taxon>Bacteroidales</taxon>
        <taxon>Bacteroidaceae</taxon>
        <taxon>Bacteroides</taxon>
    </lineage>
</organism>
<dbReference type="GO" id="GO:0046872">
    <property type="term" value="F:metal ion binding"/>
    <property type="evidence" value="ECO:0007669"/>
    <property type="project" value="UniProtKB-KW"/>
</dbReference>
<comment type="similarity">
    <text evidence="9 11">Belongs to the fluoride channel Fluc/FEX (TC 1.A.43) family.</text>
</comment>
<dbReference type="Pfam" id="PF02537">
    <property type="entry name" value="CRCB"/>
    <property type="match status" value="1"/>
</dbReference>
<gene>
    <name evidence="11" type="primary">fluC</name>
    <name evidence="11" type="synonym">crcB</name>
    <name evidence="12" type="ORF">SAMN05444405_10797</name>
</gene>
<name>A0A1M5AUC2_9BACE</name>
<evidence type="ECO:0000313" key="12">
    <source>
        <dbReference type="EMBL" id="SHF33726.1"/>
    </source>
</evidence>
<comment type="catalytic activity">
    <reaction evidence="10">
        <text>fluoride(in) = fluoride(out)</text>
        <dbReference type="Rhea" id="RHEA:76159"/>
        <dbReference type="ChEBI" id="CHEBI:17051"/>
    </reaction>
    <physiologicalReaction direction="left-to-right" evidence="10">
        <dbReference type="Rhea" id="RHEA:76160"/>
    </physiologicalReaction>
</comment>
<comment type="function">
    <text evidence="11">Fluoride-specific ion channel. Important for reducing fluoride concentration in the cell, thus reducing its toxicity.</text>
</comment>
<comment type="subcellular location">
    <subcellularLocation>
        <location evidence="1 11">Cell membrane</location>
        <topology evidence="1 11">Multi-pass membrane protein</topology>
    </subcellularLocation>
</comment>
<dbReference type="EMBL" id="FQTV01000007">
    <property type="protein sequence ID" value="SHF33726.1"/>
    <property type="molecule type" value="Genomic_DNA"/>
</dbReference>
<dbReference type="PANTHER" id="PTHR28259">
    <property type="entry name" value="FLUORIDE EXPORT PROTEIN 1-RELATED"/>
    <property type="match status" value="1"/>
</dbReference>
<keyword evidence="11" id="KW-0479">Metal-binding</keyword>
<evidence type="ECO:0000256" key="3">
    <source>
        <dbReference type="ARBA" id="ARBA00022519"/>
    </source>
</evidence>
<reference evidence="12 13" key="1">
    <citation type="submission" date="2016-11" db="EMBL/GenBank/DDBJ databases">
        <authorList>
            <person name="Jaros S."/>
            <person name="Januszkiewicz K."/>
            <person name="Wedrychowicz H."/>
        </authorList>
    </citation>
    <scope>NUCLEOTIDE SEQUENCE [LARGE SCALE GENOMIC DNA]</scope>
    <source>
        <strain evidence="12 13">DSM 26991</strain>
    </source>
</reference>
<dbReference type="RefSeq" id="WP_073401121.1">
    <property type="nucleotide sequence ID" value="NZ_FQTV01000007.1"/>
</dbReference>
<evidence type="ECO:0000256" key="1">
    <source>
        <dbReference type="ARBA" id="ARBA00004651"/>
    </source>
</evidence>
<evidence type="ECO:0000256" key="5">
    <source>
        <dbReference type="ARBA" id="ARBA00022989"/>
    </source>
</evidence>
<dbReference type="Proteomes" id="UP000184509">
    <property type="component" value="Unassembled WGS sequence"/>
</dbReference>
<dbReference type="GO" id="GO:0062054">
    <property type="term" value="F:fluoride channel activity"/>
    <property type="evidence" value="ECO:0007669"/>
    <property type="project" value="UniProtKB-UniRule"/>
</dbReference>
<dbReference type="GO" id="GO:0140114">
    <property type="term" value="P:cellular detoxification of fluoride"/>
    <property type="evidence" value="ECO:0007669"/>
    <property type="project" value="UniProtKB-UniRule"/>
</dbReference>
<keyword evidence="6 11" id="KW-0406">Ion transport</keyword>
<keyword evidence="4 11" id="KW-0812">Transmembrane</keyword>
<evidence type="ECO:0000256" key="4">
    <source>
        <dbReference type="ARBA" id="ARBA00022692"/>
    </source>
</evidence>
<dbReference type="STRING" id="1297750.SAMN05444405_10797"/>
<dbReference type="PANTHER" id="PTHR28259:SF1">
    <property type="entry name" value="FLUORIDE EXPORT PROTEIN 1-RELATED"/>
    <property type="match status" value="1"/>
</dbReference>
<keyword evidence="2 11" id="KW-1003">Cell membrane</keyword>
<keyword evidence="7 11" id="KW-0472">Membrane</keyword>
<evidence type="ECO:0000256" key="7">
    <source>
        <dbReference type="ARBA" id="ARBA00023136"/>
    </source>
</evidence>
<dbReference type="HAMAP" id="MF_00454">
    <property type="entry name" value="FluC"/>
    <property type="match status" value="1"/>
</dbReference>
<dbReference type="OrthoDB" id="9815830at2"/>
<evidence type="ECO:0000256" key="11">
    <source>
        <dbReference type="HAMAP-Rule" id="MF_00454"/>
    </source>
</evidence>
<evidence type="ECO:0000256" key="10">
    <source>
        <dbReference type="ARBA" id="ARBA00035585"/>
    </source>
</evidence>
<evidence type="ECO:0000313" key="13">
    <source>
        <dbReference type="Proteomes" id="UP000184509"/>
    </source>
</evidence>
<evidence type="ECO:0000256" key="8">
    <source>
        <dbReference type="ARBA" id="ARBA00023303"/>
    </source>
</evidence>
<dbReference type="AlphaFoldDB" id="A0A1M5AUC2"/>
<accession>A0A1M5AUC2</accession>
<dbReference type="GO" id="GO:0005886">
    <property type="term" value="C:plasma membrane"/>
    <property type="evidence" value="ECO:0007669"/>
    <property type="project" value="UniProtKB-SubCell"/>
</dbReference>
<feature type="binding site" evidence="11">
    <location>
        <position position="76"/>
    </location>
    <ligand>
        <name>Na(+)</name>
        <dbReference type="ChEBI" id="CHEBI:29101"/>
        <note>structural</note>
    </ligand>
</feature>
<evidence type="ECO:0000256" key="2">
    <source>
        <dbReference type="ARBA" id="ARBA00022475"/>
    </source>
</evidence>
<keyword evidence="3" id="KW-0997">Cell inner membrane</keyword>
<keyword evidence="11" id="KW-0915">Sodium</keyword>
<protein>
    <recommendedName>
        <fullName evidence="11">Fluoride-specific ion channel FluC</fullName>
    </recommendedName>
</protein>
<feature type="binding site" evidence="11">
    <location>
        <position position="79"/>
    </location>
    <ligand>
        <name>Na(+)</name>
        <dbReference type="ChEBI" id="CHEBI:29101"/>
        <note>structural</note>
    </ligand>
</feature>